<evidence type="ECO:0000256" key="1">
    <source>
        <dbReference type="SAM" id="Phobius"/>
    </source>
</evidence>
<feature type="transmembrane region" description="Helical" evidence="1">
    <location>
        <begin position="6"/>
        <end position="27"/>
    </location>
</feature>
<sequence>MKDIVSKIVYITSYIVGFIVGYTDAVAKRMLKEK</sequence>
<reference evidence="2 3" key="1">
    <citation type="journal article" date="2007" name="Virology">
        <title>KSY1, a lactococcal phage with a T7-like transcription.</title>
        <authorList>
            <person name="Chopin A."/>
            <person name="Deveau H."/>
            <person name="Ehrlich S.D."/>
            <person name="Moineau S."/>
            <person name="Chopin M.C."/>
        </authorList>
    </citation>
    <scope>NUCLEOTIDE SEQUENCE</scope>
</reference>
<dbReference type="Proteomes" id="UP000000714">
    <property type="component" value="Segment"/>
</dbReference>
<organism evidence="2 3">
    <name type="scientific">Lactococcus phage KSY1</name>
    <dbReference type="NCBI Taxonomy" id="2913972"/>
    <lineage>
        <taxon>Viruses</taxon>
        <taxon>Duplodnaviria</taxon>
        <taxon>Heunggongvirae</taxon>
        <taxon>Uroviricota</taxon>
        <taxon>Caudoviricetes</taxon>
        <taxon>Chopinvirus</taxon>
        <taxon>Chopinvirus KSY1</taxon>
    </lineage>
</organism>
<keyword evidence="1" id="KW-1133">Transmembrane helix</keyword>
<dbReference type="KEGG" id="vg:5601971"/>
<proteinExistence type="predicted"/>
<accession>A6MA66</accession>
<protein>
    <submittedName>
        <fullName evidence="2">Gp001</fullName>
    </submittedName>
</protein>
<keyword evidence="1" id="KW-0812">Transmembrane</keyword>
<name>A6MA66_9CAUD</name>
<evidence type="ECO:0000313" key="2">
    <source>
        <dbReference type="EMBL" id="ABG21544.1"/>
    </source>
</evidence>
<dbReference type="EMBL" id="DQ535032">
    <property type="protein sequence ID" value="ABG21544.1"/>
    <property type="molecule type" value="Genomic_DNA"/>
</dbReference>
<keyword evidence="1" id="KW-0472">Membrane</keyword>
<evidence type="ECO:0000313" key="3">
    <source>
        <dbReference type="Proteomes" id="UP000000714"/>
    </source>
</evidence>
<dbReference type="RefSeq" id="YP_001469000.1">
    <property type="nucleotide sequence ID" value="NC_009817.1"/>
</dbReference>
<keyword evidence="3" id="KW-1185">Reference proteome</keyword>
<gene>
    <name evidence="2" type="ORF">KSY1p001</name>
</gene>
<dbReference type="GeneID" id="5601971"/>